<organism evidence="4 5">
    <name type="scientific">Alternaria arborescens</name>
    <dbReference type="NCBI Taxonomy" id="156630"/>
    <lineage>
        <taxon>Eukaryota</taxon>
        <taxon>Fungi</taxon>
        <taxon>Dikarya</taxon>
        <taxon>Ascomycota</taxon>
        <taxon>Pezizomycotina</taxon>
        <taxon>Dothideomycetes</taxon>
        <taxon>Pleosporomycetidae</taxon>
        <taxon>Pleosporales</taxon>
        <taxon>Pleosporineae</taxon>
        <taxon>Pleosporaceae</taxon>
        <taxon>Alternaria</taxon>
        <taxon>Alternaria sect. Alternaria</taxon>
    </lineage>
</organism>
<evidence type="ECO:0000259" key="3">
    <source>
        <dbReference type="Pfam" id="PF13649"/>
    </source>
</evidence>
<dbReference type="PANTHER" id="PTHR43861">
    <property type="entry name" value="TRANS-ACONITATE 2-METHYLTRANSFERASE-RELATED"/>
    <property type="match status" value="1"/>
</dbReference>
<gene>
    <name evidence="4" type="ORF">AA0113_g11871</name>
</gene>
<dbReference type="Proteomes" id="UP000293823">
    <property type="component" value="Unassembled WGS sequence"/>
</dbReference>
<keyword evidence="1" id="KW-0489">Methyltransferase</keyword>
<dbReference type="OrthoDB" id="540004at2759"/>
<dbReference type="EMBL" id="PEJP01000078">
    <property type="protein sequence ID" value="RYO31410.1"/>
    <property type="molecule type" value="Genomic_DNA"/>
</dbReference>
<dbReference type="GO" id="GO:0008168">
    <property type="term" value="F:methyltransferase activity"/>
    <property type="evidence" value="ECO:0007669"/>
    <property type="project" value="UniProtKB-KW"/>
</dbReference>
<dbReference type="GO" id="GO:0032259">
    <property type="term" value="P:methylation"/>
    <property type="evidence" value="ECO:0007669"/>
    <property type="project" value="UniProtKB-KW"/>
</dbReference>
<dbReference type="AlphaFoldDB" id="A0A4Q4Q372"/>
<dbReference type="Pfam" id="PF13649">
    <property type="entry name" value="Methyltransf_25"/>
    <property type="match status" value="1"/>
</dbReference>
<evidence type="ECO:0000313" key="5">
    <source>
        <dbReference type="Proteomes" id="UP000293823"/>
    </source>
</evidence>
<dbReference type="InterPro" id="IPR029063">
    <property type="entry name" value="SAM-dependent_MTases_sf"/>
</dbReference>
<dbReference type="Gene3D" id="3.40.50.150">
    <property type="entry name" value="Vaccinia Virus protein VP39"/>
    <property type="match status" value="1"/>
</dbReference>
<sequence>MSEAPEDIVEHAYNHIAQWYLEWVESDMSPRQRYTKKLLDRLPPSPSVLELGCGPGVPVLNMLVDRGAHVTANDISAKQIEMAKARCPHVKFVTGNMATLTFEAESFHGALSFYTLFHLPRSQLKDLLAKIYNWIKPGGLFVFNLAGIDEEEIHGEMMGYGMFWSSYGMQENREILEDIGFELLEVEKVKAGDGKLEEHEPDYESEFVWVMARKPDANKGEISEGWSQRV</sequence>
<name>A0A4Q4Q372_9PLEO</name>
<keyword evidence="2" id="KW-0808">Transferase</keyword>
<comment type="caution">
    <text evidence="4">The sequence shown here is derived from an EMBL/GenBank/DDBJ whole genome shotgun (WGS) entry which is preliminary data.</text>
</comment>
<dbReference type="InterPro" id="IPR041698">
    <property type="entry name" value="Methyltransf_25"/>
</dbReference>
<evidence type="ECO:0000313" key="4">
    <source>
        <dbReference type="EMBL" id="RYO31410.1"/>
    </source>
</evidence>
<evidence type="ECO:0000256" key="2">
    <source>
        <dbReference type="ARBA" id="ARBA00022679"/>
    </source>
</evidence>
<dbReference type="CDD" id="cd02440">
    <property type="entry name" value="AdoMet_MTases"/>
    <property type="match status" value="1"/>
</dbReference>
<dbReference type="PANTHER" id="PTHR43861:SF1">
    <property type="entry name" value="TRANS-ACONITATE 2-METHYLTRANSFERASE"/>
    <property type="match status" value="1"/>
</dbReference>
<reference evidence="5" key="1">
    <citation type="journal article" date="2019" name="bioRxiv">
        <title>Genomics, evolutionary history and diagnostics of the Alternaria alternata species group including apple and Asian pear pathotypes.</title>
        <authorList>
            <person name="Armitage A.D."/>
            <person name="Cockerton H.M."/>
            <person name="Sreenivasaprasad S."/>
            <person name="Woodhall J.W."/>
            <person name="Lane C.R."/>
            <person name="Harrison R.J."/>
            <person name="Clarkson J.P."/>
        </authorList>
    </citation>
    <scope>NUCLEOTIDE SEQUENCE [LARGE SCALE GENOMIC DNA]</scope>
    <source>
        <strain evidence="5">RGR 97.0016</strain>
    </source>
</reference>
<evidence type="ECO:0000256" key="1">
    <source>
        <dbReference type="ARBA" id="ARBA00022603"/>
    </source>
</evidence>
<feature type="domain" description="Methyltransferase" evidence="3">
    <location>
        <begin position="48"/>
        <end position="139"/>
    </location>
</feature>
<keyword evidence="5" id="KW-1185">Reference proteome</keyword>
<accession>A0A4Q4Q372</accession>
<dbReference type="SUPFAM" id="SSF53335">
    <property type="entry name" value="S-adenosyl-L-methionine-dependent methyltransferases"/>
    <property type="match status" value="1"/>
</dbReference>
<protein>
    <recommendedName>
        <fullName evidence="3">Methyltransferase domain-containing protein</fullName>
    </recommendedName>
</protein>
<proteinExistence type="predicted"/>